<dbReference type="Pfam" id="PF25164">
    <property type="entry name" value="CoiA_N"/>
    <property type="match status" value="1"/>
</dbReference>
<dbReference type="GeneID" id="48278358"/>
<reference evidence="3 5" key="1">
    <citation type="submission" date="2017-03" db="EMBL/GenBank/DDBJ databases">
        <title>The whole genome sequencing and assembly of Lysinibacillus sphaericus DSM 28T strain.</title>
        <authorList>
            <person name="Lee Y.-J."/>
            <person name="Yi H."/>
            <person name="Bahn Y.-S."/>
            <person name="Kim J.F."/>
            <person name="Lee D.-W."/>
        </authorList>
    </citation>
    <scope>NUCLEOTIDE SEQUENCE [LARGE SCALE GENOMIC DNA]</scope>
    <source>
        <strain evidence="3 5">DSM 28</strain>
    </source>
</reference>
<dbReference type="Pfam" id="PF06054">
    <property type="entry name" value="CoiA_nuc"/>
    <property type="match status" value="1"/>
</dbReference>
<evidence type="ECO:0000259" key="1">
    <source>
        <dbReference type="Pfam" id="PF06054"/>
    </source>
</evidence>
<proteinExistence type="predicted"/>
<gene>
    <name evidence="3" type="ORF">LS41612_19300</name>
    <name evidence="4" type="ORF">NCTC10338_00812</name>
</gene>
<dbReference type="RefSeq" id="WP_024362529.1">
    <property type="nucleotide sequence ID" value="NZ_BJNS01000004.1"/>
</dbReference>
<dbReference type="AlphaFoldDB" id="A0A2S0K4J3"/>
<evidence type="ECO:0000313" key="5">
    <source>
        <dbReference type="Proteomes" id="UP000238825"/>
    </source>
</evidence>
<dbReference type="InterPro" id="IPR021176">
    <property type="entry name" value="Competence-induced_CoiA"/>
</dbReference>
<dbReference type="EMBL" id="CP019980">
    <property type="protein sequence ID" value="AVK98295.1"/>
    <property type="molecule type" value="Genomic_DNA"/>
</dbReference>
<dbReference type="EMBL" id="UFSZ01000001">
    <property type="protein sequence ID" value="SUV15742.1"/>
    <property type="molecule type" value="Genomic_DNA"/>
</dbReference>
<dbReference type="InterPro" id="IPR057253">
    <property type="entry name" value="CoiA-like_N"/>
</dbReference>
<dbReference type="Proteomes" id="UP000255295">
    <property type="component" value="Unassembled WGS sequence"/>
</dbReference>
<name>A0A2S0K4J3_LYSSH</name>
<accession>A0A2S0K4J3</accession>
<feature type="domain" description="Competence protein CoiA nuclease-like" evidence="1">
    <location>
        <begin position="67"/>
        <end position="218"/>
    </location>
</feature>
<feature type="domain" description="Competence protein CoiA-like N-terminal" evidence="2">
    <location>
        <begin position="16"/>
        <end position="61"/>
    </location>
</feature>
<dbReference type="Proteomes" id="UP000238825">
    <property type="component" value="Chromosome"/>
</dbReference>
<evidence type="ECO:0000259" key="2">
    <source>
        <dbReference type="Pfam" id="PF25164"/>
    </source>
</evidence>
<dbReference type="InterPro" id="IPR010330">
    <property type="entry name" value="CoiA_nuc"/>
</dbReference>
<evidence type="ECO:0000313" key="6">
    <source>
        <dbReference type="Proteomes" id="UP000255295"/>
    </source>
</evidence>
<evidence type="ECO:0000313" key="4">
    <source>
        <dbReference type="EMBL" id="SUV15742.1"/>
    </source>
</evidence>
<sequence>MLIAYTDKQQLFISYQHSRQALRQFRQQLQFFCPQCQQPVQLKIGKLNIPHFAHITNNCHHRFAEGESELHLQGKIQLFEWLQARGHRVKLEPFLRTLSQRPDLLLQGEHQQIAIEYQCSAITKENWQRRTAGYEKHNIQALWLFQTPQKKYTTNAIQKIRISPIHQNAIAYSFNNVPYLVTYDARAAKFNYWTNLLYVHGHTFIAKVLSIPLSKQQFPFYEPKPITHESFTIYKEIYIRLCQRYVMQKLLRSRQGVQDRFLRSCYEQNFSLNALPHYIGIPVKNARAIPMFSIEWQAILLNYCRELQLLPYELRQEDIRLFLKILNVEPTEMGVQAVENYGNLLGHRFYQMDCASAIWKRVYTYMYNQPFV</sequence>
<evidence type="ECO:0000313" key="3">
    <source>
        <dbReference type="EMBL" id="AVK98295.1"/>
    </source>
</evidence>
<dbReference type="PIRSF" id="PIRSF007487">
    <property type="entry name" value="Competence-induced_CoiA_bac"/>
    <property type="match status" value="1"/>
</dbReference>
<protein>
    <submittedName>
        <fullName evidence="4">Competence CoiA family protein</fullName>
    </submittedName>
</protein>
<organism evidence="3 5">
    <name type="scientific">Lysinibacillus sphaericus</name>
    <name type="common">Bacillus sphaericus</name>
    <dbReference type="NCBI Taxonomy" id="1421"/>
    <lineage>
        <taxon>Bacteria</taxon>
        <taxon>Bacillati</taxon>
        <taxon>Bacillota</taxon>
        <taxon>Bacilli</taxon>
        <taxon>Bacillales</taxon>
        <taxon>Bacillaceae</taxon>
        <taxon>Lysinibacillus</taxon>
    </lineage>
</organism>
<reference evidence="4 6" key="2">
    <citation type="submission" date="2018-06" db="EMBL/GenBank/DDBJ databases">
        <authorList>
            <consortium name="Pathogen Informatics"/>
            <person name="Doyle S."/>
        </authorList>
    </citation>
    <scope>NUCLEOTIDE SEQUENCE [LARGE SCALE GENOMIC DNA]</scope>
    <source>
        <strain evidence="4 6">NCTC10338</strain>
    </source>
</reference>